<keyword evidence="4" id="KW-1185">Reference proteome</keyword>
<sequence length="239" mass="24751">METAARYLADVARLLTEPEMVAQLGPAVEAVVASCRAGGLTYVFGTGHSHLLGLDLHYRAGGPAYTVPVLDEELMLHKSAIASGERERMTGVAADVLDRYPIGPKDVLIVISNSGVNAVPVEAAQIASDAGVTVIALTSRAYSQASAKGRPILAEIATIVLDNGLPPGDALVSLPGTDLKAGPGSTAIGAALLQALFAEVASQLATDGPPPIFRSSNMPGAAENNRDLVERYKPRNPHL</sequence>
<dbReference type="GO" id="GO:0097367">
    <property type="term" value="F:carbohydrate derivative binding"/>
    <property type="evidence" value="ECO:0007669"/>
    <property type="project" value="InterPro"/>
</dbReference>
<keyword evidence="3" id="KW-0413">Isomerase</keyword>
<dbReference type="STRING" id="665467.SAMN02982931_03863"/>
<evidence type="ECO:0000256" key="1">
    <source>
        <dbReference type="SAM" id="MobiDB-lite"/>
    </source>
</evidence>
<dbReference type="InterPro" id="IPR001347">
    <property type="entry name" value="SIS_dom"/>
</dbReference>
<dbReference type="Pfam" id="PF13580">
    <property type="entry name" value="SIS_2"/>
    <property type="match status" value="1"/>
</dbReference>
<dbReference type="PROSITE" id="PS51464">
    <property type="entry name" value="SIS"/>
    <property type="match status" value="1"/>
</dbReference>
<evidence type="ECO:0000313" key="4">
    <source>
        <dbReference type="Proteomes" id="UP000199071"/>
    </source>
</evidence>
<dbReference type="EMBL" id="FMXQ01000009">
    <property type="protein sequence ID" value="SDB49990.1"/>
    <property type="molecule type" value="Genomic_DNA"/>
</dbReference>
<protein>
    <submittedName>
        <fullName evidence="3">Uncharacterized protein, contains SIS (Sugar ISomerase) phosphosugar binding domain</fullName>
    </submittedName>
</protein>
<dbReference type="GO" id="GO:1901135">
    <property type="term" value="P:carbohydrate derivative metabolic process"/>
    <property type="evidence" value="ECO:0007669"/>
    <property type="project" value="InterPro"/>
</dbReference>
<dbReference type="SUPFAM" id="SSF53697">
    <property type="entry name" value="SIS domain"/>
    <property type="match status" value="1"/>
</dbReference>
<dbReference type="Gene3D" id="3.40.50.10490">
    <property type="entry name" value="Glucose-6-phosphate isomerase like protein, domain 1"/>
    <property type="match status" value="1"/>
</dbReference>
<feature type="domain" description="SIS" evidence="2">
    <location>
        <begin position="31"/>
        <end position="211"/>
    </location>
</feature>
<dbReference type="GO" id="GO:0016853">
    <property type="term" value="F:isomerase activity"/>
    <property type="evidence" value="ECO:0007669"/>
    <property type="project" value="UniProtKB-KW"/>
</dbReference>
<dbReference type="CDD" id="cd05013">
    <property type="entry name" value="SIS_RpiR"/>
    <property type="match status" value="1"/>
</dbReference>
<organism evidence="3 4">
    <name type="scientific">Bauldia litoralis</name>
    <dbReference type="NCBI Taxonomy" id="665467"/>
    <lineage>
        <taxon>Bacteria</taxon>
        <taxon>Pseudomonadati</taxon>
        <taxon>Pseudomonadota</taxon>
        <taxon>Alphaproteobacteria</taxon>
        <taxon>Hyphomicrobiales</taxon>
        <taxon>Kaistiaceae</taxon>
        <taxon>Bauldia</taxon>
    </lineage>
</organism>
<dbReference type="InterPro" id="IPR035472">
    <property type="entry name" value="RpiR-like_SIS"/>
</dbReference>
<dbReference type="RefSeq" id="WP_090878996.1">
    <property type="nucleotide sequence ID" value="NZ_FMXQ01000009.1"/>
</dbReference>
<gene>
    <name evidence="3" type="ORF">SAMN02982931_03863</name>
</gene>
<evidence type="ECO:0000313" key="3">
    <source>
        <dbReference type="EMBL" id="SDB49990.1"/>
    </source>
</evidence>
<dbReference type="Proteomes" id="UP000199071">
    <property type="component" value="Unassembled WGS sequence"/>
</dbReference>
<proteinExistence type="predicted"/>
<name>A0A1G6DY06_9HYPH</name>
<dbReference type="OrthoDB" id="9813831at2"/>
<accession>A0A1G6DY06</accession>
<dbReference type="InterPro" id="IPR046348">
    <property type="entry name" value="SIS_dom_sf"/>
</dbReference>
<reference evidence="3 4" key="1">
    <citation type="submission" date="2016-10" db="EMBL/GenBank/DDBJ databases">
        <authorList>
            <person name="de Groot N.N."/>
        </authorList>
    </citation>
    <scope>NUCLEOTIDE SEQUENCE [LARGE SCALE GENOMIC DNA]</scope>
    <source>
        <strain evidence="3 4">ATCC 35022</strain>
    </source>
</reference>
<feature type="region of interest" description="Disordered" evidence="1">
    <location>
        <begin position="208"/>
        <end position="227"/>
    </location>
</feature>
<evidence type="ECO:0000259" key="2">
    <source>
        <dbReference type="PROSITE" id="PS51464"/>
    </source>
</evidence>
<dbReference type="AlphaFoldDB" id="A0A1G6DY06"/>
<dbReference type="NCBIfam" id="NF002805">
    <property type="entry name" value="PRK02947.1"/>
    <property type="match status" value="1"/>
</dbReference>